<keyword evidence="4" id="KW-1185">Reference proteome</keyword>
<dbReference type="Pfam" id="PF24758">
    <property type="entry name" value="LRR_At5g56370"/>
    <property type="match status" value="1"/>
</dbReference>
<evidence type="ECO:0000256" key="1">
    <source>
        <dbReference type="SAM" id="MobiDB-lite"/>
    </source>
</evidence>
<dbReference type="InterPro" id="IPR053781">
    <property type="entry name" value="F-box_AtFBL13-like"/>
</dbReference>
<organism evidence="3 4">
    <name type="scientific">Microthlaspi erraticum</name>
    <dbReference type="NCBI Taxonomy" id="1685480"/>
    <lineage>
        <taxon>Eukaryota</taxon>
        <taxon>Viridiplantae</taxon>
        <taxon>Streptophyta</taxon>
        <taxon>Embryophyta</taxon>
        <taxon>Tracheophyta</taxon>
        <taxon>Spermatophyta</taxon>
        <taxon>Magnoliopsida</taxon>
        <taxon>eudicotyledons</taxon>
        <taxon>Gunneridae</taxon>
        <taxon>Pentapetalae</taxon>
        <taxon>rosids</taxon>
        <taxon>malvids</taxon>
        <taxon>Brassicales</taxon>
        <taxon>Brassicaceae</taxon>
        <taxon>Coluteocarpeae</taxon>
        <taxon>Microthlaspi</taxon>
    </lineage>
</organism>
<dbReference type="InterPro" id="IPR055411">
    <property type="entry name" value="LRR_FXL15/At3g58940/PEG3-like"/>
</dbReference>
<reference evidence="3" key="1">
    <citation type="submission" date="2020-01" db="EMBL/GenBank/DDBJ databases">
        <authorList>
            <person name="Mishra B."/>
        </authorList>
    </citation>
    <scope>NUCLEOTIDE SEQUENCE [LARGE SCALE GENOMIC DNA]</scope>
</reference>
<dbReference type="Proteomes" id="UP000467841">
    <property type="component" value="Unassembled WGS sequence"/>
</dbReference>
<accession>A0A6D2HCZ3</accession>
<dbReference type="Gene3D" id="1.20.1280.50">
    <property type="match status" value="1"/>
</dbReference>
<dbReference type="SMART" id="SM00579">
    <property type="entry name" value="FBD"/>
    <property type="match status" value="1"/>
</dbReference>
<evidence type="ECO:0000313" key="4">
    <source>
        <dbReference type="Proteomes" id="UP000467841"/>
    </source>
</evidence>
<evidence type="ECO:0000259" key="2">
    <source>
        <dbReference type="PROSITE" id="PS50181"/>
    </source>
</evidence>
<dbReference type="PANTHER" id="PTHR31293">
    <property type="entry name" value="RNI-LIKE SUPERFAMILY PROTEIN"/>
    <property type="match status" value="1"/>
</dbReference>
<dbReference type="PANTHER" id="PTHR31293:SF12">
    <property type="entry name" value="RNI-LIKE SUPERFAMILY PROTEIN"/>
    <property type="match status" value="1"/>
</dbReference>
<comment type="caution">
    <text evidence="3">The sequence shown here is derived from an EMBL/GenBank/DDBJ whole genome shotgun (WGS) entry which is preliminary data.</text>
</comment>
<dbReference type="PROSITE" id="PS50181">
    <property type="entry name" value="FBOX"/>
    <property type="match status" value="1"/>
</dbReference>
<dbReference type="InterPro" id="IPR006566">
    <property type="entry name" value="FBD"/>
</dbReference>
<dbReference type="InterPro" id="IPR036047">
    <property type="entry name" value="F-box-like_dom_sf"/>
</dbReference>
<proteinExistence type="predicted"/>
<dbReference type="SUPFAM" id="SSF81383">
    <property type="entry name" value="F-box domain"/>
    <property type="match status" value="1"/>
</dbReference>
<feature type="region of interest" description="Disordered" evidence="1">
    <location>
        <begin position="365"/>
        <end position="387"/>
    </location>
</feature>
<dbReference type="InterPro" id="IPR055294">
    <property type="entry name" value="FBL60-like"/>
</dbReference>
<dbReference type="InterPro" id="IPR001810">
    <property type="entry name" value="F-box_dom"/>
</dbReference>
<gene>
    <name evidence="3" type="ORF">MERR_LOCUS1195</name>
</gene>
<name>A0A6D2HCZ3_9BRAS</name>
<dbReference type="AlphaFoldDB" id="A0A6D2HCZ3"/>
<dbReference type="Pfam" id="PF00646">
    <property type="entry name" value="F-box"/>
    <property type="match status" value="1"/>
</dbReference>
<dbReference type="EMBL" id="CACVBM020000077">
    <property type="protein sequence ID" value="CAA7013961.1"/>
    <property type="molecule type" value="Genomic_DNA"/>
</dbReference>
<dbReference type="OrthoDB" id="1077921at2759"/>
<protein>
    <recommendedName>
        <fullName evidence="2">F-box domain-containing protein</fullName>
    </recommendedName>
</protein>
<dbReference type="CDD" id="cd22160">
    <property type="entry name" value="F-box_AtFBL13-like"/>
    <property type="match status" value="1"/>
</dbReference>
<feature type="domain" description="F-box" evidence="2">
    <location>
        <begin position="4"/>
        <end position="51"/>
    </location>
</feature>
<sequence length="572" mass="64892">MECSDSISNLPDEILGKILSLIPTKGAASTSVLSKRWRNLLGLVDTVWLDESMVVYADEEEETRGLRVLCDFLDRAYALLSNAPMKKFSCSLSSIGEDDIRRVSSCVSRWIWTSMERGSSEIHFHANPRSVLVLETKLLTSDTLVKLTLSGSCCLQVERVYFPALSPALEELHVRDDGVDRVNSCVHRWILTAMERGLSEIHLHANPWSALGLETKLLTSNTLVKLTLSGSCCLQVERVYFPALKSLSLVSVRFDYDNYCRLLSGSPALEELHVRDEDPEQPICWNCCGRDVNSASLKRFVFFTNHPNCEADDDLFVVHAPSLVFLDYSSYVYPKYRFRDLDMLVEARLNIRLWVSTNDYDDYDGYDYDDDDDDDEDDDDDDDDRGYYSVGRVKPNPISGNVTGLVAGISNITTLHLSSDSLEAFHFCCKSMPVFNKLLNLSIESNKEKGWQVMPLLLKSCPTLETLVFKGLEHRVTNRCGDACACIPKKKKRMKKKMKKEEICCLWTCQVKVLEISEYGGSFQELKQMRHFLGNLKCLETVRVDLGVESKFLRANVKSLPRLSSKCNIQFI</sequence>
<feature type="compositionally biased region" description="Acidic residues" evidence="1">
    <location>
        <begin position="365"/>
        <end position="384"/>
    </location>
</feature>
<evidence type="ECO:0000313" key="3">
    <source>
        <dbReference type="EMBL" id="CAA7013961.1"/>
    </source>
</evidence>